<protein>
    <submittedName>
        <fullName evidence="4">Cell envelope-related transcriptional attenuator</fullName>
    </submittedName>
</protein>
<evidence type="ECO:0000256" key="1">
    <source>
        <dbReference type="SAM" id="MobiDB-lite"/>
    </source>
</evidence>
<dbReference type="Proteomes" id="UP000034601">
    <property type="component" value="Unassembled WGS sequence"/>
</dbReference>
<evidence type="ECO:0000313" key="4">
    <source>
        <dbReference type="EMBL" id="KKR82423.1"/>
    </source>
</evidence>
<feature type="compositionally biased region" description="Pro residues" evidence="1">
    <location>
        <begin position="230"/>
        <end position="248"/>
    </location>
</feature>
<organism evidence="4 5">
    <name type="scientific">Candidatus Daviesbacteria bacterium GW2011_GWA2_40_9</name>
    <dbReference type="NCBI Taxonomy" id="1618424"/>
    <lineage>
        <taxon>Bacteria</taxon>
        <taxon>Candidatus Daviesiibacteriota</taxon>
    </lineage>
</organism>
<sequence>MKSSAEYFLQVVKEGEEPKWPHPEDELVVGHQPFPSGYVQYWAYDKESGKDDQDLPNAEVVASQYPTSSAVILVDQPEHLKDKDQDLLELIVAKDGHAWGKTESSLANLDDNLSTILEFAKDQFNINIEHFMTTKGVSKEVEKTLDNLEEKSENSPPEEHSGIRQVNTQPFAVGLGGGRLTSDYSSKPSSSSRGASSKLMLLMPLVALILAGAGALLFKDQLFGVFGQGTPPPEVTPTPQVTPTPTSTPTPSFDRSEVKVRVLNGTTKTGAAATLGKQLEKLGWKILESGNAPKKGLLQTEVRAKEGSESAAAALVSDLSSDYRATVSANLKKTDKADLEVVIGEE</sequence>
<evidence type="ECO:0000259" key="3">
    <source>
        <dbReference type="Pfam" id="PF13399"/>
    </source>
</evidence>
<accession>A0A0G0U009</accession>
<keyword evidence="2" id="KW-1133">Transmembrane helix</keyword>
<name>A0A0G0U009_9BACT</name>
<proteinExistence type="predicted"/>
<evidence type="ECO:0000256" key="2">
    <source>
        <dbReference type="SAM" id="Phobius"/>
    </source>
</evidence>
<dbReference type="Pfam" id="PF13399">
    <property type="entry name" value="LytR_C"/>
    <property type="match status" value="1"/>
</dbReference>
<feature type="transmembrane region" description="Helical" evidence="2">
    <location>
        <begin position="199"/>
        <end position="218"/>
    </location>
</feature>
<dbReference type="EMBL" id="LCAB01000013">
    <property type="protein sequence ID" value="KKR82423.1"/>
    <property type="molecule type" value="Genomic_DNA"/>
</dbReference>
<keyword evidence="2" id="KW-0812">Transmembrane</keyword>
<keyword evidence="2" id="KW-0472">Membrane</keyword>
<dbReference type="Gene3D" id="3.30.70.2390">
    <property type="match status" value="1"/>
</dbReference>
<feature type="region of interest" description="Disordered" evidence="1">
    <location>
        <begin position="229"/>
        <end position="254"/>
    </location>
</feature>
<feature type="domain" description="LytR/CpsA/Psr regulator C-terminal" evidence="3">
    <location>
        <begin position="257"/>
        <end position="345"/>
    </location>
</feature>
<reference evidence="4 5" key="1">
    <citation type="journal article" date="2015" name="Nature">
        <title>rRNA introns, odd ribosomes, and small enigmatic genomes across a large radiation of phyla.</title>
        <authorList>
            <person name="Brown C.T."/>
            <person name="Hug L.A."/>
            <person name="Thomas B.C."/>
            <person name="Sharon I."/>
            <person name="Castelle C.J."/>
            <person name="Singh A."/>
            <person name="Wilkins M.J."/>
            <person name="Williams K.H."/>
            <person name="Banfield J.F."/>
        </authorList>
    </citation>
    <scope>NUCLEOTIDE SEQUENCE [LARGE SCALE GENOMIC DNA]</scope>
</reference>
<dbReference type="InterPro" id="IPR027381">
    <property type="entry name" value="LytR/CpsA/Psr_C"/>
</dbReference>
<gene>
    <name evidence="4" type="ORF">UU29_C0013G0011</name>
</gene>
<evidence type="ECO:0000313" key="5">
    <source>
        <dbReference type="Proteomes" id="UP000034601"/>
    </source>
</evidence>
<comment type="caution">
    <text evidence="4">The sequence shown here is derived from an EMBL/GenBank/DDBJ whole genome shotgun (WGS) entry which is preliminary data.</text>
</comment>
<dbReference type="AlphaFoldDB" id="A0A0G0U009"/>